<name>A0A9Q1BGU3_HOLLE</name>
<dbReference type="PROSITE" id="PS50041">
    <property type="entry name" value="C_TYPE_LECTIN_2"/>
    <property type="match status" value="1"/>
</dbReference>
<evidence type="ECO:0000313" key="3">
    <source>
        <dbReference type="Proteomes" id="UP001152320"/>
    </source>
</evidence>
<dbReference type="Gene3D" id="3.10.100.10">
    <property type="entry name" value="Mannose-Binding Protein A, subunit A"/>
    <property type="match status" value="1"/>
</dbReference>
<evidence type="ECO:0000259" key="1">
    <source>
        <dbReference type="PROSITE" id="PS50041"/>
    </source>
</evidence>
<dbReference type="OrthoDB" id="6337382at2759"/>
<organism evidence="2 3">
    <name type="scientific">Holothuria leucospilota</name>
    <name type="common">Black long sea cucumber</name>
    <name type="synonym">Mertensiothuria leucospilota</name>
    <dbReference type="NCBI Taxonomy" id="206669"/>
    <lineage>
        <taxon>Eukaryota</taxon>
        <taxon>Metazoa</taxon>
        <taxon>Echinodermata</taxon>
        <taxon>Eleutherozoa</taxon>
        <taxon>Echinozoa</taxon>
        <taxon>Holothuroidea</taxon>
        <taxon>Aspidochirotacea</taxon>
        <taxon>Aspidochirotida</taxon>
        <taxon>Holothuriidae</taxon>
        <taxon>Holothuria</taxon>
    </lineage>
</organism>
<reference evidence="2" key="1">
    <citation type="submission" date="2021-10" db="EMBL/GenBank/DDBJ databases">
        <title>Tropical sea cucumber genome reveals ecological adaptation and Cuvierian tubules defense mechanism.</title>
        <authorList>
            <person name="Chen T."/>
        </authorList>
    </citation>
    <scope>NUCLEOTIDE SEQUENCE</scope>
    <source>
        <strain evidence="2">Nanhai2018</strain>
        <tissue evidence="2">Muscle</tissue>
    </source>
</reference>
<proteinExistence type="predicted"/>
<gene>
    <name evidence="2" type="ORF">HOLleu_36720</name>
</gene>
<dbReference type="EMBL" id="JAIZAY010000019">
    <property type="protein sequence ID" value="KAJ8024092.1"/>
    <property type="molecule type" value="Genomic_DNA"/>
</dbReference>
<accession>A0A9Q1BGU3</accession>
<dbReference type="InterPro" id="IPR016187">
    <property type="entry name" value="CTDL_fold"/>
</dbReference>
<dbReference type="SUPFAM" id="SSF56436">
    <property type="entry name" value="C-type lectin-like"/>
    <property type="match status" value="1"/>
</dbReference>
<dbReference type="InterPro" id="IPR001304">
    <property type="entry name" value="C-type_lectin-like"/>
</dbReference>
<comment type="caution">
    <text evidence="2">The sequence shown here is derived from an EMBL/GenBank/DDBJ whole genome shotgun (WGS) entry which is preliminary data.</text>
</comment>
<feature type="domain" description="C-type lectin" evidence="1">
    <location>
        <begin position="1"/>
        <end position="54"/>
    </location>
</feature>
<sequence>MTWENADLECKRRHQDAHLVYIESKEENEFVFSLASLYDDKCWIGLSDEDEENSNTMCI</sequence>
<dbReference type="AlphaFoldDB" id="A0A9Q1BGU3"/>
<keyword evidence="3" id="KW-1185">Reference proteome</keyword>
<dbReference type="Proteomes" id="UP001152320">
    <property type="component" value="Chromosome 19"/>
</dbReference>
<dbReference type="InterPro" id="IPR016186">
    <property type="entry name" value="C-type_lectin-like/link_sf"/>
</dbReference>
<evidence type="ECO:0000313" key="2">
    <source>
        <dbReference type="EMBL" id="KAJ8024092.1"/>
    </source>
</evidence>
<protein>
    <recommendedName>
        <fullName evidence="1">C-type lectin domain-containing protein</fullName>
    </recommendedName>
</protein>
<dbReference type="CDD" id="cd00037">
    <property type="entry name" value="CLECT"/>
    <property type="match status" value="1"/>
</dbReference>
<dbReference type="Pfam" id="PF00059">
    <property type="entry name" value="Lectin_C"/>
    <property type="match status" value="1"/>
</dbReference>